<dbReference type="InterPro" id="IPR000719">
    <property type="entry name" value="Prot_kinase_dom"/>
</dbReference>
<dbReference type="InterPro" id="IPR046347">
    <property type="entry name" value="bZIP_sf"/>
</dbReference>
<evidence type="ECO:0000313" key="13">
    <source>
        <dbReference type="Proteomes" id="UP001345219"/>
    </source>
</evidence>
<dbReference type="GO" id="GO:0005524">
    <property type="term" value="F:ATP binding"/>
    <property type="evidence" value="ECO:0007669"/>
    <property type="project" value="UniProtKB-UniRule"/>
</dbReference>
<name>A0AAN7GCS7_9MYRT</name>
<dbReference type="Proteomes" id="UP001345219">
    <property type="component" value="Chromosome 1"/>
</dbReference>
<dbReference type="GO" id="GO:0004672">
    <property type="term" value="F:protein kinase activity"/>
    <property type="evidence" value="ECO:0007669"/>
    <property type="project" value="InterPro"/>
</dbReference>
<keyword evidence="9" id="KW-1133">Transmembrane helix</keyword>
<dbReference type="GO" id="GO:0000976">
    <property type="term" value="F:transcription cis-regulatory region binding"/>
    <property type="evidence" value="ECO:0007669"/>
    <property type="project" value="UniProtKB-ARBA"/>
</dbReference>
<dbReference type="PROSITE" id="PS50217">
    <property type="entry name" value="BZIP"/>
    <property type="match status" value="1"/>
</dbReference>
<evidence type="ECO:0000256" key="3">
    <source>
        <dbReference type="ARBA" id="ARBA00023015"/>
    </source>
</evidence>
<feature type="compositionally biased region" description="Polar residues" evidence="8">
    <location>
        <begin position="125"/>
        <end position="134"/>
    </location>
</feature>
<organism evidence="12 13">
    <name type="scientific">Trapa incisa</name>
    <dbReference type="NCBI Taxonomy" id="236973"/>
    <lineage>
        <taxon>Eukaryota</taxon>
        <taxon>Viridiplantae</taxon>
        <taxon>Streptophyta</taxon>
        <taxon>Embryophyta</taxon>
        <taxon>Tracheophyta</taxon>
        <taxon>Spermatophyta</taxon>
        <taxon>Magnoliopsida</taxon>
        <taxon>eudicotyledons</taxon>
        <taxon>Gunneridae</taxon>
        <taxon>Pentapetalae</taxon>
        <taxon>rosids</taxon>
        <taxon>malvids</taxon>
        <taxon>Myrtales</taxon>
        <taxon>Lythraceae</taxon>
        <taxon>Trapa</taxon>
    </lineage>
</organism>
<dbReference type="InterPro" id="IPR004827">
    <property type="entry name" value="bZIP"/>
</dbReference>
<dbReference type="Gene3D" id="1.10.510.10">
    <property type="entry name" value="Transferase(Phosphotransferase) domain 1"/>
    <property type="match status" value="1"/>
</dbReference>
<keyword evidence="6" id="KW-0539">Nucleus</keyword>
<dbReference type="CDD" id="cd14702">
    <property type="entry name" value="bZIP_plant_GBF1"/>
    <property type="match status" value="1"/>
</dbReference>
<dbReference type="Pfam" id="PF07777">
    <property type="entry name" value="MFMR"/>
    <property type="match status" value="1"/>
</dbReference>
<evidence type="ECO:0000313" key="12">
    <source>
        <dbReference type="EMBL" id="KAK4742931.1"/>
    </source>
</evidence>
<reference evidence="12 13" key="1">
    <citation type="journal article" date="2023" name="Hortic Res">
        <title>Pangenome of water caltrop reveals structural variations and asymmetric subgenome divergence after allopolyploidization.</title>
        <authorList>
            <person name="Zhang X."/>
            <person name="Chen Y."/>
            <person name="Wang L."/>
            <person name="Yuan Y."/>
            <person name="Fang M."/>
            <person name="Shi L."/>
            <person name="Lu R."/>
            <person name="Comes H.P."/>
            <person name="Ma Y."/>
            <person name="Chen Y."/>
            <person name="Huang G."/>
            <person name="Zhou Y."/>
            <person name="Zheng Z."/>
            <person name="Qiu Y."/>
        </authorList>
    </citation>
    <scope>NUCLEOTIDE SEQUENCE [LARGE SCALE GENOMIC DNA]</scope>
    <source>
        <tissue evidence="12">Roots</tissue>
    </source>
</reference>
<dbReference type="PROSITE" id="PS00036">
    <property type="entry name" value="BZIP_BASIC"/>
    <property type="match status" value="1"/>
</dbReference>
<keyword evidence="9" id="KW-0812">Transmembrane</keyword>
<evidence type="ECO:0000256" key="6">
    <source>
        <dbReference type="ARBA" id="ARBA00023242"/>
    </source>
</evidence>
<feature type="compositionally biased region" description="Pro residues" evidence="8">
    <location>
        <begin position="463"/>
        <end position="477"/>
    </location>
</feature>
<feature type="compositionally biased region" description="Polar residues" evidence="8">
    <location>
        <begin position="143"/>
        <end position="157"/>
    </location>
</feature>
<dbReference type="GO" id="GO:0003700">
    <property type="term" value="F:DNA-binding transcription factor activity"/>
    <property type="evidence" value="ECO:0007669"/>
    <property type="project" value="InterPro"/>
</dbReference>
<feature type="compositionally biased region" description="Acidic residues" evidence="8">
    <location>
        <begin position="158"/>
        <end position="167"/>
    </location>
</feature>
<dbReference type="InterPro" id="IPR044827">
    <property type="entry name" value="GBF-like"/>
</dbReference>
<dbReference type="PANTHER" id="PTHR45967:SF20">
    <property type="entry name" value="G-BOX-BINDING FACTOR 1"/>
    <property type="match status" value="1"/>
</dbReference>
<keyword evidence="13" id="KW-1185">Reference proteome</keyword>
<dbReference type="InterPro" id="IPR012900">
    <property type="entry name" value="MFMR"/>
</dbReference>
<dbReference type="EMBL" id="JAXIOK010000023">
    <property type="protein sequence ID" value="KAK4742931.1"/>
    <property type="molecule type" value="Genomic_DNA"/>
</dbReference>
<comment type="caution">
    <text evidence="12">The sequence shown here is derived from an EMBL/GenBank/DDBJ whole genome shotgun (WGS) entry which is preliminary data.</text>
</comment>
<feature type="region of interest" description="Disordered" evidence="8">
    <location>
        <begin position="1"/>
        <end position="24"/>
    </location>
</feature>
<comment type="subcellular location">
    <subcellularLocation>
        <location evidence="1">Nucleus</location>
    </subcellularLocation>
</comment>
<dbReference type="Gene3D" id="1.20.5.170">
    <property type="match status" value="1"/>
</dbReference>
<evidence type="ECO:0000256" key="9">
    <source>
        <dbReference type="SAM" id="Phobius"/>
    </source>
</evidence>
<dbReference type="PANTHER" id="PTHR45967">
    <property type="entry name" value="G-BOX-BINDING FACTOR 3-RELATED"/>
    <property type="match status" value="1"/>
</dbReference>
<dbReference type="FunFam" id="3.30.200.20:FF:000207">
    <property type="entry name" value="proline-rich receptor-like protein kinase PERK1"/>
    <property type="match status" value="1"/>
</dbReference>
<dbReference type="InterPro" id="IPR011009">
    <property type="entry name" value="Kinase-like_dom_sf"/>
</dbReference>
<feature type="transmembrane region" description="Helical" evidence="9">
    <location>
        <begin position="401"/>
        <end position="427"/>
    </location>
</feature>
<feature type="region of interest" description="Disordered" evidence="8">
    <location>
        <begin position="112"/>
        <end position="171"/>
    </location>
</feature>
<comment type="similarity">
    <text evidence="2">Belongs to the bZIP family.</text>
</comment>
<feature type="region of interest" description="Disordered" evidence="8">
    <location>
        <begin position="450"/>
        <end position="477"/>
    </location>
</feature>
<dbReference type="InterPro" id="IPR017441">
    <property type="entry name" value="Protein_kinase_ATP_BS"/>
</dbReference>
<evidence type="ECO:0000256" key="1">
    <source>
        <dbReference type="ARBA" id="ARBA00004123"/>
    </source>
</evidence>
<keyword evidence="4" id="KW-0238">DNA-binding</keyword>
<feature type="domain" description="Protein kinase" evidence="10">
    <location>
        <begin position="524"/>
        <end position="641"/>
    </location>
</feature>
<keyword evidence="3" id="KW-0805">Transcription regulation</keyword>
<accession>A0AAN7GCS7</accession>
<dbReference type="GO" id="GO:0005634">
    <property type="term" value="C:nucleus"/>
    <property type="evidence" value="ECO:0007669"/>
    <property type="project" value="UniProtKB-SubCell"/>
</dbReference>
<dbReference type="InterPro" id="IPR045314">
    <property type="entry name" value="bZIP_plant_GBF1"/>
</dbReference>
<dbReference type="PROSITE" id="PS50011">
    <property type="entry name" value="PROTEIN_KINASE_DOM"/>
    <property type="match status" value="1"/>
</dbReference>
<protein>
    <submittedName>
        <fullName evidence="12">Uncharacterized protein</fullName>
    </submittedName>
</protein>
<dbReference type="AlphaFoldDB" id="A0AAN7GCS7"/>
<keyword evidence="9" id="KW-0472">Membrane</keyword>
<feature type="binding site" evidence="7">
    <location>
        <position position="552"/>
    </location>
    <ligand>
        <name>ATP</name>
        <dbReference type="ChEBI" id="CHEBI:30616"/>
    </ligand>
</feature>
<evidence type="ECO:0000256" key="5">
    <source>
        <dbReference type="ARBA" id="ARBA00023163"/>
    </source>
</evidence>
<dbReference type="SUPFAM" id="SSF57959">
    <property type="entry name" value="Leucine zipper domain"/>
    <property type="match status" value="1"/>
</dbReference>
<feature type="domain" description="BZIP" evidence="11">
    <location>
        <begin position="215"/>
        <end position="278"/>
    </location>
</feature>
<dbReference type="GO" id="GO:0005737">
    <property type="term" value="C:cytoplasm"/>
    <property type="evidence" value="ECO:0007669"/>
    <property type="project" value="UniProtKB-ARBA"/>
</dbReference>
<evidence type="ECO:0000256" key="7">
    <source>
        <dbReference type="PROSITE-ProRule" id="PRU10141"/>
    </source>
</evidence>
<gene>
    <name evidence="12" type="ORF">SAY87_000932</name>
</gene>
<sequence>MGTGEDSTTSKSAKPTSSQEIPITAAYPDWTNSMQAYYGAGATPTPFFASNVASPTPHPYLWGGQHPLISPYGTPVPYSAIYPPGGVYAHPNIAMTPGSAPYNNNEVAAKVADGKEGASKKNKRTPQNAGSAGNKNGDGAKVTSGSGNDCGSHSGETGSDDSSDANEDNNQQDFRASDTVHAAGTNVQASVTAVASSAVVPGTVMSDQWIQDERELKRQRRKQSNRESARRSRLRKQAECEELQAKVETLTNENHNLREEMQRLSEECEKLLSENSSIKEELTRLCGPGAVAALEQNTTANIWFLCLGVSTYAACDMKLFVYGDNLPPRTEYALTKQMPHSEIFGHVLVPETTSHLAELKRILESSNPSAPSPSTVVLISASAAERLELQPHPTASSSLPLIIGISVGLGVPALLAIAICIACCCSSKKRKRKRKRRDERHYYGPWRIKHQHPNWHNGGGQNLPPPSNGACPAPPPSMNSGDMGYYSGQQRLHQPMPPPSPGLSLGFNNNSFTYEELSMATNGFPQERLLGQGGFGYVHKGVLPSGKEVAVKSLKPGSGQGEREFQAEVEIISRVHHRHLLSLVGYCITGSQRMMVYDFVPNNTMEYHLHKQGRPVMEWETRLRIAVGSAKGLAYLHEGGL</sequence>
<dbReference type="SMART" id="SM00338">
    <property type="entry name" value="BRLZ"/>
    <property type="match status" value="1"/>
</dbReference>
<evidence type="ECO:0000259" key="10">
    <source>
        <dbReference type="PROSITE" id="PS50011"/>
    </source>
</evidence>
<proteinExistence type="inferred from homology"/>
<keyword evidence="7" id="KW-0547">Nucleotide-binding</keyword>
<dbReference type="FunFam" id="1.20.5.170:FF:000063">
    <property type="entry name" value="G-box binding factor 3"/>
    <property type="match status" value="1"/>
</dbReference>
<dbReference type="SUPFAM" id="SSF56112">
    <property type="entry name" value="Protein kinase-like (PK-like)"/>
    <property type="match status" value="1"/>
</dbReference>
<evidence type="ECO:0000256" key="2">
    <source>
        <dbReference type="ARBA" id="ARBA00007163"/>
    </source>
</evidence>
<dbReference type="Pfam" id="PF00170">
    <property type="entry name" value="bZIP_1"/>
    <property type="match status" value="1"/>
</dbReference>
<feature type="region of interest" description="Disordered" evidence="8">
    <location>
        <begin position="214"/>
        <end position="235"/>
    </location>
</feature>
<evidence type="ECO:0000256" key="4">
    <source>
        <dbReference type="ARBA" id="ARBA00023125"/>
    </source>
</evidence>
<feature type="compositionally biased region" description="Basic and acidic residues" evidence="8">
    <location>
        <begin position="224"/>
        <end position="235"/>
    </location>
</feature>
<evidence type="ECO:0000256" key="8">
    <source>
        <dbReference type="SAM" id="MobiDB-lite"/>
    </source>
</evidence>
<dbReference type="PROSITE" id="PS00107">
    <property type="entry name" value="PROTEIN_KINASE_ATP"/>
    <property type="match status" value="1"/>
</dbReference>
<evidence type="ECO:0000259" key="11">
    <source>
        <dbReference type="PROSITE" id="PS50217"/>
    </source>
</evidence>
<keyword evidence="7" id="KW-0067">ATP-binding</keyword>
<dbReference type="Pfam" id="PF07714">
    <property type="entry name" value="PK_Tyr_Ser-Thr"/>
    <property type="match status" value="1"/>
</dbReference>
<keyword evidence="5" id="KW-0804">Transcription</keyword>
<dbReference type="InterPro" id="IPR001245">
    <property type="entry name" value="Ser-Thr/Tyr_kinase_cat_dom"/>
</dbReference>
<feature type="compositionally biased region" description="Low complexity" evidence="8">
    <location>
        <begin position="7"/>
        <end position="18"/>
    </location>
</feature>